<evidence type="ECO:0000256" key="3">
    <source>
        <dbReference type="ARBA" id="ARBA00022741"/>
    </source>
</evidence>
<dbReference type="OrthoDB" id="515791at2759"/>
<dbReference type="InterPro" id="IPR049730">
    <property type="entry name" value="SNF2/RAD54-like_C"/>
</dbReference>
<feature type="domain" description="Helicase ATP-binding" evidence="10">
    <location>
        <begin position="2959"/>
        <end position="3248"/>
    </location>
</feature>
<keyword evidence="6" id="KW-0067">ATP-binding</keyword>
<feature type="region of interest" description="Disordered" evidence="9">
    <location>
        <begin position="920"/>
        <end position="1154"/>
    </location>
</feature>
<evidence type="ECO:0000256" key="2">
    <source>
        <dbReference type="ARBA" id="ARBA00007025"/>
    </source>
</evidence>
<feature type="compositionally biased region" description="Acidic residues" evidence="9">
    <location>
        <begin position="575"/>
        <end position="606"/>
    </location>
</feature>
<feature type="compositionally biased region" description="Acidic residues" evidence="9">
    <location>
        <begin position="3161"/>
        <end position="3170"/>
    </location>
</feature>
<feature type="compositionally biased region" description="Low complexity" evidence="9">
    <location>
        <begin position="607"/>
        <end position="617"/>
    </location>
</feature>
<dbReference type="GO" id="GO:0005634">
    <property type="term" value="C:nucleus"/>
    <property type="evidence" value="ECO:0007669"/>
    <property type="project" value="UniProtKB-SubCell"/>
</dbReference>
<dbReference type="GO" id="GO:0004386">
    <property type="term" value="F:helicase activity"/>
    <property type="evidence" value="ECO:0007669"/>
    <property type="project" value="UniProtKB-KW"/>
</dbReference>
<evidence type="ECO:0000259" key="10">
    <source>
        <dbReference type="PROSITE" id="PS51192"/>
    </source>
</evidence>
<feature type="compositionally biased region" description="Pro residues" evidence="9">
    <location>
        <begin position="1331"/>
        <end position="1343"/>
    </location>
</feature>
<feature type="compositionally biased region" description="Low complexity" evidence="9">
    <location>
        <begin position="977"/>
        <end position="993"/>
    </location>
</feature>
<evidence type="ECO:0000256" key="1">
    <source>
        <dbReference type="ARBA" id="ARBA00004123"/>
    </source>
</evidence>
<dbReference type="InterPro" id="IPR001650">
    <property type="entry name" value="Helicase_C-like"/>
</dbReference>
<evidence type="ECO:0000256" key="6">
    <source>
        <dbReference type="ARBA" id="ARBA00022840"/>
    </source>
</evidence>
<dbReference type="Pfam" id="PF00176">
    <property type="entry name" value="SNF2-rel_dom"/>
    <property type="match status" value="1"/>
</dbReference>
<comment type="caution">
    <text evidence="12">The sequence shown here is derived from an EMBL/GenBank/DDBJ whole genome shotgun (WGS) entry which is preliminary data.</text>
</comment>
<feature type="compositionally biased region" description="Low complexity" evidence="9">
    <location>
        <begin position="1746"/>
        <end position="1772"/>
    </location>
</feature>
<keyword evidence="4" id="KW-0378">Hydrolase</keyword>
<feature type="region of interest" description="Disordered" evidence="9">
    <location>
        <begin position="1585"/>
        <end position="1804"/>
    </location>
</feature>
<keyword evidence="13" id="KW-1185">Reference proteome</keyword>
<feature type="region of interest" description="Disordered" evidence="9">
    <location>
        <begin position="3960"/>
        <end position="3992"/>
    </location>
</feature>
<dbReference type="Pfam" id="PF00271">
    <property type="entry name" value="Helicase_C"/>
    <property type="match status" value="1"/>
</dbReference>
<feature type="compositionally biased region" description="Low complexity" evidence="9">
    <location>
        <begin position="564"/>
        <end position="574"/>
    </location>
</feature>
<feature type="compositionally biased region" description="Low complexity" evidence="9">
    <location>
        <begin position="294"/>
        <end position="346"/>
    </location>
</feature>
<feature type="region of interest" description="Disordered" evidence="9">
    <location>
        <begin position="1330"/>
        <end position="1352"/>
    </location>
</feature>
<reference evidence="12" key="1">
    <citation type="journal article" date="2020" name="bioRxiv">
        <title>Comparative genomics of Chlamydomonas.</title>
        <authorList>
            <person name="Craig R.J."/>
            <person name="Hasan A.R."/>
            <person name="Ness R.W."/>
            <person name="Keightley P.D."/>
        </authorList>
    </citation>
    <scope>NUCLEOTIDE SEQUENCE</scope>
    <source>
        <strain evidence="12">CCAP 11/70</strain>
    </source>
</reference>
<feature type="compositionally biased region" description="Low complexity" evidence="9">
    <location>
        <begin position="1873"/>
        <end position="1883"/>
    </location>
</feature>
<feature type="compositionally biased region" description="Low complexity" evidence="9">
    <location>
        <begin position="1603"/>
        <end position="1655"/>
    </location>
</feature>
<dbReference type="InterPro" id="IPR027417">
    <property type="entry name" value="P-loop_NTPase"/>
</dbReference>
<feature type="compositionally biased region" description="Low complexity" evidence="9">
    <location>
        <begin position="1070"/>
        <end position="1102"/>
    </location>
</feature>
<feature type="compositionally biased region" description="Low complexity" evidence="9">
    <location>
        <begin position="2345"/>
        <end position="2360"/>
    </location>
</feature>
<feature type="region of interest" description="Disordered" evidence="9">
    <location>
        <begin position="2229"/>
        <end position="2408"/>
    </location>
</feature>
<feature type="compositionally biased region" description="Basic and acidic residues" evidence="9">
    <location>
        <begin position="1197"/>
        <end position="1206"/>
    </location>
</feature>
<evidence type="ECO:0000256" key="5">
    <source>
        <dbReference type="ARBA" id="ARBA00022806"/>
    </source>
</evidence>
<feature type="compositionally biased region" description="Low complexity" evidence="9">
    <location>
        <begin position="2286"/>
        <end position="2302"/>
    </location>
</feature>
<dbReference type="Gene3D" id="3.40.50.300">
    <property type="entry name" value="P-loop containing nucleotide triphosphate hydrolases"/>
    <property type="match status" value="1"/>
</dbReference>
<feature type="compositionally biased region" description="Low complexity" evidence="9">
    <location>
        <begin position="375"/>
        <end position="386"/>
    </location>
</feature>
<dbReference type="InterPro" id="IPR014001">
    <property type="entry name" value="Helicase_ATP-bd"/>
</dbReference>
<feature type="compositionally biased region" description="Low complexity" evidence="9">
    <location>
        <begin position="3960"/>
        <end position="3973"/>
    </location>
</feature>
<protein>
    <submittedName>
        <fullName evidence="12">Uncharacterized protein</fullName>
    </submittedName>
</protein>
<dbReference type="PROSITE" id="PS51192">
    <property type="entry name" value="HELICASE_ATP_BIND_1"/>
    <property type="match status" value="1"/>
</dbReference>
<dbReference type="CDD" id="cd18793">
    <property type="entry name" value="SF2_C_SNF"/>
    <property type="match status" value="1"/>
</dbReference>
<feature type="compositionally biased region" description="Low complexity" evidence="9">
    <location>
        <begin position="1032"/>
        <end position="1052"/>
    </location>
</feature>
<feature type="compositionally biased region" description="Low complexity" evidence="9">
    <location>
        <begin position="1916"/>
        <end position="1926"/>
    </location>
</feature>
<dbReference type="Gene3D" id="3.40.50.10810">
    <property type="entry name" value="Tandem AAA-ATPase domain"/>
    <property type="match status" value="2"/>
</dbReference>
<feature type="compositionally biased region" description="Pro residues" evidence="9">
    <location>
        <begin position="2540"/>
        <end position="2552"/>
    </location>
</feature>
<feature type="domain" description="Helicase C-terminal" evidence="11">
    <location>
        <begin position="3554"/>
        <end position="3694"/>
    </location>
</feature>
<evidence type="ECO:0000256" key="8">
    <source>
        <dbReference type="ARBA" id="ARBA00023242"/>
    </source>
</evidence>
<feature type="compositionally biased region" description="Low complexity" evidence="9">
    <location>
        <begin position="3871"/>
        <end position="3893"/>
    </location>
</feature>
<keyword evidence="8" id="KW-0539">Nucleus</keyword>
<dbReference type="GO" id="GO:0016887">
    <property type="term" value="F:ATP hydrolysis activity"/>
    <property type="evidence" value="ECO:0007669"/>
    <property type="project" value="InterPro"/>
</dbReference>
<dbReference type="GO" id="GO:0003677">
    <property type="term" value="F:DNA binding"/>
    <property type="evidence" value="ECO:0007669"/>
    <property type="project" value="UniProtKB-KW"/>
</dbReference>
<feature type="compositionally biased region" description="Acidic residues" evidence="9">
    <location>
        <begin position="472"/>
        <end position="491"/>
    </location>
</feature>
<feature type="compositionally biased region" description="Low complexity" evidence="9">
    <location>
        <begin position="3395"/>
        <end position="3420"/>
    </location>
</feature>
<keyword evidence="3" id="KW-0547">Nucleotide-binding</keyword>
<dbReference type="InterPro" id="IPR002464">
    <property type="entry name" value="DNA/RNA_helicase_DEAH_CS"/>
</dbReference>
<feature type="region of interest" description="Disordered" evidence="9">
    <location>
        <begin position="564"/>
        <end position="625"/>
    </location>
</feature>
<feature type="compositionally biased region" description="Low complexity" evidence="9">
    <location>
        <begin position="3138"/>
        <end position="3157"/>
    </location>
</feature>
<feature type="compositionally biased region" description="Gly residues" evidence="9">
    <location>
        <begin position="3537"/>
        <end position="3549"/>
    </location>
</feature>
<feature type="compositionally biased region" description="Low complexity" evidence="9">
    <location>
        <begin position="406"/>
        <end position="429"/>
    </location>
</feature>
<dbReference type="SUPFAM" id="SSF52540">
    <property type="entry name" value="P-loop containing nucleoside triphosphate hydrolases"/>
    <property type="match status" value="2"/>
</dbReference>
<feature type="compositionally biased region" description="Gly residues" evidence="9">
    <location>
        <begin position="395"/>
        <end position="405"/>
    </location>
</feature>
<organism evidence="12 13">
    <name type="scientific">Edaphochlamys debaryana</name>
    <dbReference type="NCBI Taxonomy" id="47281"/>
    <lineage>
        <taxon>Eukaryota</taxon>
        <taxon>Viridiplantae</taxon>
        <taxon>Chlorophyta</taxon>
        <taxon>core chlorophytes</taxon>
        <taxon>Chlorophyceae</taxon>
        <taxon>CS clade</taxon>
        <taxon>Chlamydomonadales</taxon>
        <taxon>Chlamydomonadales incertae sedis</taxon>
        <taxon>Edaphochlamys</taxon>
    </lineage>
</organism>
<evidence type="ECO:0000256" key="4">
    <source>
        <dbReference type="ARBA" id="ARBA00022801"/>
    </source>
</evidence>
<dbReference type="PANTHER" id="PTHR45797:SF1">
    <property type="entry name" value="HELICASE ARIP4"/>
    <property type="match status" value="1"/>
</dbReference>
<feature type="compositionally biased region" description="Low complexity" evidence="9">
    <location>
        <begin position="1527"/>
        <end position="1539"/>
    </location>
</feature>
<feature type="compositionally biased region" description="Acidic residues" evidence="9">
    <location>
        <begin position="1781"/>
        <end position="1800"/>
    </location>
</feature>
<feature type="compositionally biased region" description="Acidic residues" evidence="9">
    <location>
        <begin position="2380"/>
        <end position="2391"/>
    </location>
</feature>
<dbReference type="GO" id="GO:0005524">
    <property type="term" value="F:ATP binding"/>
    <property type="evidence" value="ECO:0007669"/>
    <property type="project" value="UniProtKB-KW"/>
</dbReference>
<feature type="region of interest" description="Disordered" evidence="9">
    <location>
        <begin position="2430"/>
        <end position="2461"/>
    </location>
</feature>
<feature type="region of interest" description="Disordered" evidence="9">
    <location>
        <begin position="1502"/>
        <end position="1545"/>
    </location>
</feature>
<comment type="subcellular location">
    <subcellularLocation>
        <location evidence="1">Nucleus</location>
    </subcellularLocation>
</comment>
<feature type="compositionally biased region" description="Gly residues" evidence="9">
    <location>
        <begin position="242"/>
        <end position="252"/>
    </location>
</feature>
<gene>
    <name evidence="12" type="ORF">HYH03_001535</name>
</gene>
<keyword evidence="7" id="KW-0238">DNA-binding</keyword>
<feature type="compositionally biased region" description="Acidic residues" evidence="9">
    <location>
        <begin position="1884"/>
        <end position="1915"/>
    </location>
</feature>
<dbReference type="Proteomes" id="UP000612055">
    <property type="component" value="Unassembled WGS sequence"/>
</dbReference>
<feature type="region of interest" description="Disordered" evidence="9">
    <location>
        <begin position="1873"/>
        <end position="1934"/>
    </location>
</feature>
<feature type="compositionally biased region" description="Acidic residues" evidence="9">
    <location>
        <begin position="2839"/>
        <end position="2853"/>
    </location>
</feature>
<feature type="compositionally biased region" description="Gly residues" evidence="9">
    <location>
        <begin position="1704"/>
        <end position="1714"/>
    </location>
</feature>
<feature type="compositionally biased region" description="Low complexity" evidence="9">
    <location>
        <begin position="1684"/>
        <end position="1695"/>
    </location>
</feature>
<dbReference type="InterPro" id="IPR000330">
    <property type="entry name" value="SNF2_N"/>
</dbReference>
<feature type="region of interest" description="Disordered" evidence="9">
    <location>
        <begin position="2539"/>
        <end position="2561"/>
    </location>
</feature>
<feature type="compositionally biased region" description="Low complexity" evidence="9">
    <location>
        <begin position="3465"/>
        <end position="3486"/>
    </location>
</feature>
<evidence type="ECO:0000256" key="7">
    <source>
        <dbReference type="ARBA" id="ARBA00023125"/>
    </source>
</evidence>
<feature type="compositionally biased region" description="Low complexity" evidence="9">
    <location>
        <begin position="253"/>
        <end position="280"/>
    </location>
</feature>
<feature type="compositionally biased region" description="Pro residues" evidence="9">
    <location>
        <begin position="3128"/>
        <end position="3137"/>
    </location>
</feature>
<feature type="compositionally biased region" description="Low complexity" evidence="9">
    <location>
        <begin position="3004"/>
        <end position="3019"/>
    </location>
</feature>
<evidence type="ECO:0000259" key="11">
    <source>
        <dbReference type="PROSITE" id="PS51194"/>
    </source>
</evidence>
<feature type="compositionally biased region" description="Low complexity" evidence="9">
    <location>
        <begin position="218"/>
        <end position="230"/>
    </location>
</feature>
<dbReference type="SMART" id="SM00490">
    <property type="entry name" value="HELICc"/>
    <property type="match status" value="1"/>
</dbReference>
<feature type="region of interest" description="Disordered" evidence="9">
    <location>
        <begin position="3528"/>
        <end position="3555"/>
    </location>
</feature>
<dbReference type="PROSITE" id="PS00690">
    <property type="entry name" value="DEAH_ATP_HELICASE"/>
    <property type="match status" value="1"/>
</dbReference>
<dbReference type="PROSITE" id="PS51194">
    <property type="entry name" value="HELICASE_CTER"/>
    <property type="match status" value="1"/>
</dbReference>
<feature type="compositionally biased region" description="Low complexity" evidence="9">
    <location>
        <begin position="3981"/>
        <end position="3992"/>
    </location>
</feature>
<feature type="region of interest" description="Disordered" evidence="9">
    <location>
        <begin position="2795"/>
        <end position="2899"/>
    </location>
</feature>
<accession>A0A836C656</accession>
<feature type="compositionally biased region" description="Low complexity" evidence="9">
    <location>
        <begin position="1715"/>
        <end position="1738"/>
    </location>
</feature>
<feature type="region of interest" description="Disordered" evidence="9">
    <location>
        <begin position="3105"/>
        <end position="3180"/>
    </location>
</feature>
<feature type="compositionally biased region" description="Acidic residues" evidence="9">
    <location>
        <begin position="952"/>
        <end position="961"/>
    </location>
</feature>
<feature type="region of interest" description="Disordered" evidence="9">
    <location>
        <begin position="2996"/>
        <end position="3023"/>
    </location>
</feature>
<sequence length="3992" mass="404906">MSSQDELLRRARELLQEFVDADESAAASQVSPEHQAESRRLLDILRSRPDLAPWLLKIAEERIAADGRADSAARLEAGAIPEAIALGVREHAPAAVEAGPIAGLAIVVAGAAAVEAGGPVGGEGSAAHAEPDVRAELSRLRRAASPPASQLVTASEPHPSTSTPPPPDERLVRDLGREGTSAADADRTAEAGGQRTTVEEPQQDDEDAIAPSGHRKSPTATPAANPAASARRLRAEAVRAAGGAGAGSGSAGSSGAVRAAAEVPATAGAAGAVAADADAGATRDTDGPRPSHTGSAGARRSPRAAVLARSGSTGPSGATPAAGAPPLLEAPARAAAATGAVGAARPSSQLELQLDMDVDMDAAAPSGRESPAPTPAAAATDNAGRGAEADKAAAGGAGAGSGPAGPSGAPPAAEVPPTAAAAGAAAAGTAGVGRTGAAGPSSQPAAGPLAAAAKAGEAARGQGSDVVMEGASEADEDEAVAEEEEEDDDGESPNLTWYYYGHPVRGMSAKWPGLTEEMREGWCNEFRARVKTTALGGSVTFTPAHKETRRELLKAFLRLIPGGPLDAAGPTADAGADEQAEEEDEGSEEDEGGEEDVAEEEEEEEAPASSRADAAGVDGEEGDGPVDRAAVAAAMAELAAANAARIAAALAARPLPEPATGPDAAAADGAAAEAGGAEGAAAAAAVGGRRKKGAPTRRADAAAAAEAAEAAADDPPLAARVEGILRATGTEESLLPAATRNLVRELVGQMSTGAGAGGSGAAGRLDQDALSRLLARLGAEVERLREAWAQSRERLQLRAHAVSHWTEARQPTGAAAVAFAAIASGGASAGAAAKPSTKADAWRQELERQQALVGDVCREVADKYRSDEAGLERDLKKYVSVLSVYVSRSEQLRLLLALAGGSRQEAAEAQAEARAELRAQRGAGAAGGGSSKGKGKQAGAAAANGGGKAASSEDDDEEGSEADGSYDSSFIDDDGAEGQAGADAEGGAAAADGEGQGDEDEGSPAGPNAATGLAPNQTEVLLGFRALDRQRQQAQAQAEAQAEAEAATGQAQKDPEPQGPRKPRGKGKPTRAPDTAPAAAEDAMEVDGGAAAPGPAAAAADANGTVAMETDGSGGAAAGSTDGEDAGEAETEGEAASQEGSDEEDAQPFRTVPLLQEAFSVGSAVDFEEPPNFAKAAPASPAAAAGGGAGSSNPGGPDKRREPPRTVLAKARERAGEPAFRLWQTGGRVIGASRAGRRGVRYTVAVPSGREGDDDDVCEVQPQLLRPAALGQPGAPSAAVAAAGVPVLKRGLLLQQFRRGGWRPALVLAASKHYAAASGGRTWAELRQHLPPAPRKAPPPNPNAPRSEGGSSWSGWPWARVEYKRYPPVRNFTRAESDRLPPAWANRPRASERTAGHVADVREFGDASYVNALPPLPAQGTTDVPQYVTHVQLLDFRGYLETPTRGKALLRPHVHNLTNDQLVNERLAAPLLWWHAKQTWGSEGQWTRVPADPVLARLEAGGQRTTVEEPQQDDEDAIAPSGHRKSPTATPAANPAASARRLRAEAVRAAGGAGAGSGSAGSSGAVRAAAEVPATAGAAGAVAADADAGATRDTDGPRPSHTGSAGARRSPRAAVLARSGSTGPSGATPAAGAPPLLEAPARAAAATGAVGAARPSSQLELQLDMDVDMDAAAPSGRESPAPTPAAAATDNAGRGAEADKAAAGGAGAGSGPAGPSGAPPAAEVPPTAAAAGAAAAGTAGVGRTGAAGPSSQPAAGPLAAAAKAGEAARGQGSDVVMEGASEADEDEAVAEEEEEDDDGESPNLTWYYYGHPVRGMSAKWPGLTEEMREGWCNEFRARVKTTALGGSVTFTPAHKETRRELLKAFLRLIPGGPLDAAGPTADAGADEQAEEEDEGSEEDEGGEEDVAEEEEEEEAPASSRADAAGVDGEEGDGPVDRAAVAAAMAELAAANAARIAAALAARPLPEPATGPDAAAADGAAAEAGGAEGAAAAAAVGGRRKKGAPTRRADAAAAAEAAEAAADDPPLAARVEGILRATGTEESLLPAATRNLVRELVGQMSTGAGAGGSGAAGRLDQDALSRLLARLGAEVERLREAWAQSRERLQLRAHAVSHWTEARQPTGAAAVAFAAIASGGASAGAAAKPSTKADAWRQELERQQALVGDVCREVADKYRSDEAGLERDLKKYVSVLSVYVSRSEQLRLLLALAGGSRQEAAEAQAEARAELRAQRGAGAAGGGSSKGKGKQAGAAAANGGGKAASSEDDDEEGSEADGSYDSSFIDDDGAEGQAGADAEGGAAAADGEGQGDEDEGSPAGPNAATGLAPNQTEVLLGFPPAAAEDAMEVDGGAAAPGPAAAAADANGTVAMETDGSGGAAAGSTDGEDAGEAETEGEAASQEGSDEEDAQPFRTVPLLQEAFSVGSAVDFEEPPNFAKAAPASPAAAAGGGAGSSNPGGPDKRREPPRTVLAKVQPQLLRPAALGQPGAPSAAVAAAGVPVLKRGLLLQQFRRGGWRPALVLAASKHYAAASGGRTWAELRQHLPPAPRKAPPPNPNAPRSEGGSSWSGWPWARVEYKRYPPVRNFTRAESDRLPPAWANRPRASERTAGHVADVREFGDASYVNALPPLPAQGTTDVPQYVTHVQLLDFRGYLETPTRGKALLRPHVHNLTNDQLVNERLAAPLLWWHAKQTWGSEGQWTRVPADPVLARLGFHVGGIITDYRLRQKVTKLKEDAGADAAGGPQAASALRSLQARTVARALARRPSADVESTHKVFGPPQRLRRQVCVVLELEELPSRQQLPAGAAEEQSDEGVEEAGRRGCGGEPAGQPRGASRKRPHVAPGEDDTSSSEDVDDGCAADHAAGSRDAGLGGGRARSRGRGRGHSGGPPPAKKVKENVQKARLKRKANVPLREAEEDQGGRRLFQDRAEPKLPACIAGRLKGHQLEGLRFMWECLVDVHQKGGDLADSAGGCILAHSMGLGKTLSTIALIHMFLGRGMGQGQGPAGPGPFSSAGGSGPSQDPGDGLEGRRRALLVVPANVLHNFYIELRAWLPEEGSEDEALSRLTIKKVYMWQNDPEVIQRWHSEEGSVLIATSGKLRHLVLVPGSGGGGAPEGGAPGSAVAAPKRRGRPPRPSAPPAVPAPEAVAAAEAAEGAEGAEAAGGEDREEGEDPEAELPTGEAAATRKTELRRMVLEGCGLVVVDEAHELRNPTSQLYKAMCLVATQRRLALTGYPLQNNLSEYYTMLNWVQPDLLGTPEDFKRNYASVIEKAQTKKASASDRRRANIHLQLLRDATDAFIHRAGPEILEAELPPKSEVVFLLDMNERQREFYRGYLELLTECGEAPQLFRDFAMLSRLLNQPHNFERLMQQAAEAGGSGTVELEGAEAEEGEGLRLQLSPARPNTLRRATPPAAANPEATTVAAPAPRPPLAPAGDAPGAATQLLSPLVQRQLSFGAAAAAEAAETGAVAEGAGPSTAGAGPETAAGGRATGPRRGKKRDTGAGSKEDDHIVQFPFLLVERLHERFKALRAEATQGQAEGQQGVGGGGGGGGSDSAGPDVDPLWGPLPKTLFVQKLLRICQEAGERLVFFTQSLGVLNDVQKRQEAIDEFNAFGRARVMLVSSKAGFLGINLTSACRLVIVDVPWNPVYNAQAIARIFRMGQVRPTYVYRLLYAATLEELVYDLNVDKEELFVKVVDKKSVRKDHAALAKRWSYEAPPRMSSEDALHRLQGLAAGAAGAGGAAGGSADAEGAGRDTTLLQLAQDPEVRAPLVNAFPAARHDMGAAACAADLAAAGGAAPAAAVAAAAEGADAGAHAQPQAQELAGASVRARAAAGAGLGAAAAPEAVVFGGLQMKRAAAVAAAAVMMAAAARGASAGASTQTQTQQLAGPRARAAPRTGPDDIAGPRSGVRAEQVQSVPQRGPSAAFVHAPAGPEGVTESEMGLSTLTMAAAAAPVVAVPAPAAEAADDGGPAVAGEAAAGGSGAGAQAAAGAGASA</sequence>
<evidence type="ECO:0000313" key="12">
    <source>
        <dbReference type="EMBL" id="KAG2500773.1"/>
    </source>
</evidence>
<feature type="compositionally biased region" description="Acidic residues" evidence="9">
    <location>
        <begin position="2261"/>
        <end position="2270"/>
    </location>
</feature>
<dbReference type="InterPro" id="IPR044574">
    <property type="entry name" value="ARIP4-like"/>
</dbReference>
<evidence type="ECO:0000313" key="13">
    <source>
        <dbReference type="Proteomes" id="UP000612055"/>
    </source>
</evidence>
<feature type="compositionally biased region" description="Low complexity" evidence="9">
    <location>
        <begin position="437"/>
        <end position="463"/>
    </location>
</feature>
<dbReference type="SMART" id="SM00487">
    <property type="entry name" value="DEXDc"/>
    <property type="match status" value="1"/>
</dbReference>
<feature type="region of interest" description="Disordered" evidence="9">
    <location>
        <begin position="3371"/>
        <end position="3434"/>
    </location>
</feature>
<dbReference type="InterPro" id="IPR038718">
    <property type="entry name" value="SNF2-like_sf"/>
</dbReference>
<feature type="region of interest" description="Disordered" evidence="9">
    <location>
        <begin position="139"/>
        <end position="495"/>
    </location>
</feature>
<dbReference type="PANTHER" id="PTHR45797">
    <property type="entry name" value="RAD54-LIKE"/>
    <property type="match status" value="1"/>
</dbReference>
<name>A0A836C656_9CHLO</name>
<evidence type="ECO:0000256" key="9">
    <source>
        <dbReference type="SAM" id="MobiDB-lite"/>
    </source>
</evidence>
<comment type="similarity">
    <text evidence="2">Belongs to the SNF2/RAD54 helicase family.</text>
</comment>
<proteinExistence type="inferred from homology"/>
<feature type="compositionally biased region" description="Low complexity" evidence="9">
    <location>
        <begin position="1171"/>
        <end position="1184"/>
    </location>
</feature>
<feature type="compositionally biased region" description="Acidic residues" evidence="9">
    <location>
        <begin position="1122"/>
        <end position="1133"/>
    </location>
</feature>
<feature type="compositionally biased region" description="Gly residues" evidence="9">
    <location>
        <begin position="3105"/>
        <end position="3114"/>
    </location>
</feature>
<feature type="region of interest" description="Disordered" evidence="9">
    <location>
        <begin position="1171"/>
        <end position="1206"/>
    </location>
</feature>
<feature type="compositionally biased region" description="Basic and acidic residues" evidence="9">
    <location>
        <begin position="167"/>
        <end position="177"/>
    </location>
</feature>
<keyword evidence="5" id="KW-0347">Helicase</keyword>
<feature type="region of interest" description="Disordered" evidence="9">
    <location>
        <begin position="3871"/>
        <end position="3906"/>
    </location>
</feature>
<dbReference type="EMBL" id="JAEHOE010000003">
    <property type="protein sequence ID" value="KAG2500773.1"/>
    <property type="molecule type" value="Genomic_DNA"/>
</dbReference>
<feature type="region of interest" description="Disordered" evidence="9">
    <location>
        <begin position="3465"/>
        <end position="3502"/>
    </location>
</feature>
<feature type="compositionally biased region" description="Low complexity" evidence="9">
    <location>
        <begin position="2430"/>
        <end position="2442"/>
    </location>
</feature>